<organism evidence="2">
    <name type="scientific">bioreactor metagenome</name>
    <dbReference type="NCBI Taxonomy" id="1076179"/>
    <lineage>
        <taxon>unclassified sequences</taxon>
        <taxon>metagenomes</taxon>
        <taxon>ecological metagenomes</taxon>
    </lineage>
</organism>
<sequence length="288" mass="31180">MHEDPGRRRREDHRVDAIGDSPVPGQEVPHVLDAEVTLHQRLDQISQNSRPHQHQADQDADPPGAAEDEVTDDSGEGGAQQHRAGESLPGLLRADRGRHRMAAEQHAEHVATRVGADHGAQPQEHPGSTPGLPHQQADERAHQRQVGDDQHARRRVLDEPLGPPGQADEKGGEHRQPETHQQVGGGVAGGQAEDEERAGHHRHQADLDDQQGRGHPDLAQGLVHLHHGHPDQGGGEDDEPRHPPQQARDQQGRQDDPHHDGGRQVPTGSARSGGAGWLPRTGLDGACR</sequence>
<reference evidence="2" key="1">
    <citation type="submission" date="2019-08" db="EMBL/GenBank/DDBJ databases">
        <authorList>
            <person name="Kucharzyk K."/>
            <person name="Murdoch R.W."/>
            <person name="Higgins S."/>
            <person name="Loffler F."/>
        </authorList>
    </citation>
    <scope>NUCLEOTIDE SEQUENCE</scope>
</reference>
<evidence type="ECO:0000313" key="2">
    <source>
        <dbReference type="EMBL" id="MPM16583.1"/>
    </source>
</evidence>
<gene>
    <name evidence="2" type="ORF">SDC9_62964</name>
</gene>
<evidence type="ECO:0000256" key="1">
    <source>
        <dbReference type="SAM" id="MobiDB-lite"/>
    </source>
</evidence>
<accession>A0A644XQQ3</accession>
<feature type="compositionally biased region" description="Basic and acidic residues" evidence="1">
    <location>
        <begin position="250"/>
        <end position="262"/>
    </location>
</feature>
<feature type="compositionally biased region" description="Basic and acidic residues" evidence="1">
    <location>
        <begin position="204"/>
        <end position="216"/>
    </location>
</feature>
<proteinExistence type="predicted"/>
<dbReference type="AlphaFoldDB" id="A0A644XQQ3"/>
<name>A0A644XQQ3_9ZZZZ</name>
<protein>
    <submittedName>
        <fullName evidence="2">Uncharacterized protein</fullName>
    </submittedName>
</protein>
<feature type="compositionally biased region" description="Basic and acidic residues" evidence="1">
    <location>
        <begin position="167"/>
        <end position="178"/>
    </location>
</feature>
<feature type="compositionally biased region" description="Basic and acidic residues" evidence="1">
    <location>
        <begin position="30"/>
        <end position="42"/>
    </location>
</feature>
<feature type="compositionally biased region" description="Basic and acidic residues" evidence="1">
    <location>
        <begin position="136"/>
        <end position="158"/>
    </location>
</feature>
<feature type="region of interest" description="Disordered" evidence="1">
    <location>
        <begin position="1"/>
        <end position="288"/>
    </location>
</feature>
<feature type="compositionally biased region" description="Acidic residues" evidence="1">
    <location>
        <begin position="66"/>
        <end position="75"/>
    </location>
</feature>
<dbReference type="EMBL" id="VSSQ01002639">
    <property type="protein sequence ID" value="MPM16583.1"/>
    <property type="molecule type" value="Genomic_DNA"/>
</dbReference>
<comment type="caution">
    <text evidence="2">The sequence shown here is derived from an EMBL/GenBank/DDBJ whole genome shotgun (WGS) entry which is preliminary data.</text>
</comment>
<feature type="compositionally biased region" description="Basic and acidic residues" evidence="1">
    <location>
        <begin position="101"/>
        <end position="111"/>
    </location>
</feature>